<evidence type="ECO:0000256" key="1">
    <source>
        <dbReference type="SAM" id="MobiDB-lite"/>
    </source>
</evidence>
<feature type="signal peptide" evidence="2">
    <location>
        <begin position="1"/>
        <end position="24"/>
    </location>
</feature>
<reference evidence="3" key="1">
    <citation type="submission" date="2023-08" db="EMBL/GenBank/DDBJ databases">
        <authorList>
            <person name="Chen Y."/>
            <person name="Shah S."/>
            <person name="Dougan E. K."/>
            <person name="Thang M."/>
            <person name="Chan C."/>
        </authorList>
    </citation>
    <scope>NUCLEOTIDE SEQUENCE</scope>
</reference>
<gene>
    <name evidence="3" type="ORF">EVOR1521_LOCUS14689</name>
</gene>
<feature type="region of interest" description="Disordered" evidence="1">
    <location>
        <begin position="219"/>
        <end position="243"/>
    </location>
</feature>
<accession>A0AA36IK67</accession>
<organism evidence="3 4">
    <name type="scientific">Effrenium voratum</name>
    <dbReference type="NCBI Taxonomy" id="2562239"/>
    <lineage>
        <taxon>Eukaryota</taxon>
        <taxon>Sar</taxon>
        <taxon>Alveolata</taxon>
        <taxon>Dinophyceae</taxon>
        <taxon>Suessiales</taxon>
        <taxon>Symbiodiniaceae</taxon>
        <taxon>Effrenium</taxon>
    </lineage>
</organism>
<keyword evidence="4" id="KW-1185">Reference proteome</keyword>
<protein>
    <submittedName>
        <fullName evidence="3">Uncharacterized protein</fullName>
    </submittedName>
</protein>
<feature type="chain" id="PRO_5041460031" evidence="2">
    <location>
        <begin position="25"/>
        <end position="260"/>
    </location>
</feature>
<evidence type="ECO:0000313" key="4">
    <source>
        <dbReference type="Proteomes" id="UP001178507"/>
    </source>
</evidence>
<dbReference type="Proteomes" id="UP001178507">
    <property type="component" value="Unassembled WGS sequence"/>
</dbReference>
<dbReference type="EMBL" id="CAUJNA010001780">
    <property type="protein sequence ID" value="CAJ1388959.1"/>
    <property type="molecule type" value="Genomic_DNA"/>
</dbReference>
<name>A0AA36IK67_9DINO</name>
<proteinExistence type="predicted"/>
<comment type="caution">
    <text evidence="3">The sequence shown here is derived from an EMBL/GenBank/DDBJ whole genome shotgun (WGS) entry which is preliminary data.</text>
</comment>
<sequence>MARLRRFGLVQLAALVFVAPHCFTAPKAVLSSRRDARARRLRALPDFDLNSIVDRTEMQLCNTTLKLTSSVFGFPDYDSLLTLNNNGTARFYAGMVSKEMGAWSVVEGDPEEGEDPSDLYLEWTQPLTDTYKESFTVPGGTAFWRGKLNFRTTKSKKQKVFVEGGIVVSERDEGKKLVREGIFSAQSASAKMIEETIQKAREAFERALTTPKAETSGFKTPARIAGAGGTRVKKALPGTKLGGQLDKGDLDLLEDGKGKT</sequence>
<evidence type="ECO:0000313" key="3">
    <source>
        <dbReference type="EMBL" id="CAJ1388959.1"/>
    </source>
</evidence>
<keyword evidence="2" id="KW-0732">Signal</keyword>
<dbReference type="AlphaFoldDB" id="A0AA36IK67"/>
<evidence type="ECO:0000256" key="2">
    <source>
        <dbReference type="SAM" id="SignalP"/>
    </source>
</evidence>